<sequence length="170" mass="19139">MKNIPSSDPALPVLPRWALLLWFVVQWVAIPLEFLARIAFMVIKVAGDATSSDGTDPRLAVARATSLRSLRFQMSRDPARRRAHLERKVAELAEQLRTQRFTLTASVFHVPRWNVRTGSKGLTLHARDYRGIPQSTVEQVITSHGLRREGEGGIGNSLRIFEGKLWSELS</sequence>
<keyword evidence="3" id="KW-1185">Reference proteome</keyword>
<protein>
    <submittedName>
        <fullName evidence="2">Uncharacterized protein</fullName>
    </submittedName>
</protein>
<keyword evidence="1" id="KW-1133">Transmembrane helix</keyword>
<evidence type="ECO:0000256" key="1">
    <source>
        <dbReference type="SAM" id="Phobius"/>
    </source>
</evidence>
<proteinExistence type="predicted"/>
<comment type="caution">
    <text evidence="2">The sequence shown here is derived from an EMBL/GenBank/DDBJ whole genome shotgun (WGS) entry which is preliminary data.</text>
</comment>
<dbReference type="RefSeq" id="WP_344496889.1">
    <property type="nucleotide sequence ID" value="NZ_BAAAUD010000039.1"/>
</dbReference>
<gene>
    <name evidence="2" type="ORF">GCM10010446_40120</name>
</gene>
<evidence type="ECO:0000313" key="3">
    <source>
        <dbReference type="Proteomes" id="UP001500403"/>
    </source>
</evidence>
<dbReference type="Proteomes" id="UP001500403">
    <property type="component" value="Unassembled WGS sequence"/>
</dbReference>
<dbReference type="EMBL" id="BAAAUD010000039">
    <property type="protein sequence ID" value="GAA2950853.1"/>
    <property type="molecule type" value="Genomic_DNA"/>
</dbReference>
<keyword evidence="1" id="KW-0472">Membrane</keyword>
<reference evidence="3" key="1">
    <citation type="journal article" date="2019" name="Int. J. Syst. Evol. Microbiol.">
        <title>The Global Catalogue of Microorganisms (GCM) 10K type strain sequencing project: providing services to taxonomists for standard genome sequencing and annotation.</title>
        <authorList>
            <consortium name="The Broad Institute Genomics Platform"/>
            <consortium name="The Broad Institute Genome Sequencing Center for Infectious Disease"/>
            <person name="Wu L."/>
            <person name="Ma J."/>
        </authorList>
    </citation>
    <scope>NUCLEOTIDE SEQUENCE [LARGE SCALE GENOMIC DNA]</scope>
    <source>
        <strain evidence="3">JCM 9088</strain>
    </source>
</reference>
<keyword evidence="1" id="KW-0812">Transmembrane</keyword>
<feature type="transmembrane region" description="Helical" evidence="1">
    <location>
        <begin position="20"/>
        <end position="43"/>
    </location>
</feature>
<evidence type="ECO:0000313" key="2">
    <source>
        <dbReference type="EMBL" id="GAA2950853.1"/>
    </source>
</evidence>
<organism evidence="2 3">
    <name type="scientific">Streptomyces enissocaesilis</name>
    <dbReference type="NCBI Taxonomy" id="332589"/>
    <lineage>
        <taxon>Bacteria</taxon>
        <taxon>Bacillati</taxon>
        <taxon>Actinomycetota</taxon>
        <taxon>Actinomycetes</taxon>
        <taxon>Kitasatosporales</taxon>
        <taxon>Streptomycetaceae</taxon>
        <taxon>Streptomyces</taxon>
        <taxon>Streptomyces rochei group</taxon>
    </lineage>
</organism>
<accession>A0ABP6JYR3</accession>
<name>A0ABP6JYR3_9ACTN</name>